<accession>A0ABN0USW1</accession>
<reference evidence="2 3" key="1">
    <citation type="journal article" date="2019" name="Int. J. Syst. Evol. Microbiol.">
        <title>The Global Catalogue of Microorganisms (GCM) 10K type strain sequencing project: providing services to taxonomists for standard genome sequencing and annotation.</title>
        <authorList>
            <consortium name="The Broad Institute Genomics Platform"/>
            <consortium name="The Broad Institute Genome Sequencing Center for Infectious Disease"/>
            <person name="Wu L."/>
            <person name="Ma J."/>
        </authorList>
    </citation>
    <scope>NUCLEOTIDE SEQUENCE [LARGE SCALE GENOMIC DNA]</scope>
    <source>
        <strain evidence="2 3">JCM 16242</strain>
    </source>
</reference>
<evidence type="ECO:0000313" key="3">
    <source>
        <dbReference type="Proteomes" id="UP001500657"/>
    </source>
</evidence>
<feature type="region of interest" description="Disordered" evidence="1">
    <location>
        <begin position="90"/>
        <end position="138"/>
    </location>
</feature>
<dbReference type="RefSeq" id="WP_343883344.1">
    <property type="nucleotide sequence ID" value="NZ_BAAAFO010000004.1"/>
</dbReference>
<sequence length="223" mass="24843">MAGDWIKMRSDLFTHPKVVRISSALKADTLRTVGGLMSVWCLFDAHSIDGKLEGYTSQTLDDHLRWPGFSAAMISVGWLVDDGESLALPEFDTHNGQSAKRRAQDADRKKAVRKTSASEADKKRTREEKRREEKKAKAAIPSPIDFKADLFARWKALPDGGGGAFLNKLFRDHKPELAVIEAVERTLDESRADPKAFVLGILRAPTQKRVDGETLDELMARAI</sequence>
<protein>
    <submittedName>
        <fullName evidence="2">Uncharacterized protein</fullName>
    </submittedName>
</protein>
<proteinExistence type="predicted"/>
<dbReference type="Proteomes" id="UP001500657">
    <property type="component" value="Unassembled WGS sequence"/>
</dbReference>
<organism evidence="2 3">
    <name type="scientific">Rhodanobacter caeni</name>
    <dbReference type="NCBI Taxonomy" id="657654"/>
    <lineage>
        <taxon>Bacteria</taxon>
        <taxon>Pseudomonadati</taxon>
        <taxon>Pseudomonadota</taxon>
        <taxon>Gammaproteobacteria</taxon>
        <taxon>Lysobacterales</taxon>
        <taxon>Rhodanobacteraceae</taxon>
        <taxon>Rhodanobacter</taxon>
    </lineage>
</organism>
<gene>
    <name evidence="2" type="ORF">GCM10009126_27340</name>
</gene>
<evidence type="ECO:0000256" key="1">
    <source>
        <dbReference type="SAM" id="MobiDB-lite"/>
    </source>
</evidence>
<name>A0ABN0USW1_9GAMM</name>
<dbReference type="EMBL" id="BAAAFO010000004">
    <property type="protein sequence ID" value="GAA0260435.1"/>
    <property type="molecule type" value="Genomic_DNA"/>
</dbReference>
<comment type="caution">
    <text evidence="2">The sequence shown here is derived from an EMBL/GenBank/DDBJ whole genome shotgun (WGS) entry which is preliminary data.</text>
</comment>
<evidence type="ECO:0000313" key="2">
    <source>
        <dbReference type="EMBL" id="GAA0260435.1"/>
    </source>
</evidence>
<keyword evidence="3" id="KW-1185">Reference proteome</keyword>
<feature type="compositionally biased region" description="Basic and acidic residues" evidence="1">
    <location>
        <begin position="119"/>
        <end position="136"/>
    </location>
</feature>